<dbReference type="SUPFAM" id="SSF52317">
    <property type="entry name" value="Class I glutamine amidotransferase-like"/>
    <property type="match status" value="1"/>
</dbReference>
<dbReference type="OrthoDB" id="9786812at2"/>
<keyword evidence="4" id="KW-1185">Reference proteome</keyword>
<feature type="domain" description="Glutamine amidotransferase" evidence="2">
    <location>
        <begin position="4"/>
        <end position="185"/>
    </location>
</feature>
<keyword evidence="1" id="KW-0315">Glutamine amidotransferase</keyword>
<dbReference type="InterPro" id="IPR029062">
    <property type="entry name" value="Class_I_gatase-like"/>
</dbReference>
<dbReference type="EMBL" id="SBII01000016">
    <property type="protein sequence ID" value="RWW91897.1"/>
    <property type="molecule type" value="Genomic_DNA"/>
</dbReference>
<dbReference type="PANTHER" id="PTHR43418">
    <property type="entry name" value="MULTIFUNCTIONAL TRYPTOPHAN BIOSYNTHESIS PROTEIN-RELATED"/>
    <property type="match status" value="1"/>
</dbReference>
<dbReference type="FunFam" id="3.40.50.880:FF:000003">
    <property type="entry name" value="Anthranilate synthase component II"/>
    <property type="match status" value="1"/>
</dbReference>
<dbReference type="PRINTS" id="PR00099">
    <property type="entry name" value="CPSGATASE"/>
</dbReference>
<proteinExistence type="predicted"/>
<dbReference type="RefSeq" id="WP_128391349.1">
    <property type="nucleotide sequence ID" value="NZ_SBII01000016.1"/>
</dbReference>
<dbReference type="Gene3D" id="3.40.50.880">
    <property type="match status" value="1"/>
</dbReference>
<dbReference type="CDD" id="cd01743">
    <property type="entry name" value="GATase1_Anthranilate_Synthase"/>
    <property type="match status" value="1"/>
</dbReference>
<dbReference type="PRINTS" id="PR00096">
    <property type="entry name" value="GATASE"/>
</dbReference>
<evidence type="ECO:0000313" key="4">
    <source>
        <dbReference type="Proteomes" id="UP000287527"/>
    </source>
</evidence>
<accession>A0A444GLU1</accession>
<organism evidence="3 4">
    <name type="scientific">Flavobacterium cerinum</name>
    <dbReference type="NCBI Taxonomy" id="2502784"/>
    <lineage>
        <taxon>Bacteria</taxon>
        <taxon>Pseudomonadati</taxon>
        <taxon>Bacteroidota</taxon>
        <taxon>Flavobacteriia</taxon>
        <taxon>Flavobacteriales</taxon>
        <taxon>Flavobacteriaceae</taxon>
        <taxon>Flavobacterium</taxon>
    </lineage>
</organism>
<sequence>MKILVVDNYDSFVFNLVHILYNIGVEDIEVYKNDKIDLTTIHQFDKILLSPGPGIPAAAGLMPDIIKQFASSKSILGICLGHQAIAENFGGKLINMQIPLHGISSSLTITKQDYLFDGLSSGIKIGHYHSWVVENELPNALEVLALDEQGNVMALRHREYDLRGLQFHPESVLTEMGIKMIENWVKGK</sequence>
<dbReference type="PANTHER" id="PTHR43418:SF4">
    <property type="entry name" value="MULTIFUNCTIONAL TRYPTOPHAN BIOSYNTHESIS PROTEIN"/>
    <property type="match status" value="1"/>
</dbReference>
<dbReference type="GO" id="GO:0004049">
    <property type="term" value="F:anthranilate synthase activity"/>
    <property type="evidence" value="ECO:0007669"/>
    <property type="project" value="TreeGrafter"/>
</dbReference>
<dbReference type="InterPro" id="IPR050472">
    <property type="entry name" value="Anth_synth/Amidotransfase"/>
</dbReference>
<dbReference type="PRINTS" id="PR00097">
    <property type="entry name" value="ANTSNTHASEII"/>
</dbReference>
<dbReference type="GO" id="GO:0000162">
    <property type="term" value="P:L-tryptophan biosynthetic process"/>
    <property type="evidence" value="ECO:0007669"/>
    <property type="project" value="TreeGrafter"/>
</dbReference>
<dbReference type="InterPro" id="IPR017926">
    <property type="entry name" value="GATASE"/>
</dbReference>
<protein>
    <submittedName>
        <fullName evidence="3">Aminodeoxychorismate/anthranilate synthase component II</fullName>
    </submittedName>
</protein>
<dbReference type="PROSITE" id="PS51273">
    <property type="entry name" value="GATASE_TYPE_1"/>
    <property type="match status" value="1"/>
</dbReference>
<evidence type="ECO:0000256" key="1">
    <source>
        <dbReference type="ARBA" id="ARBA00022962"/>
    </source>
</evidence>
<dbReference type="AlphaFoldDB" id="A0A444GLU1"/>
<name>A0A444GLU1_9FLAO</name>
<evidence type="ECO:0000259" key="2">
    <source>
        <dbReference type="Pfam" id="PF00117"/>
    </source>
</evidence>
<dbReference type="NCBIfam" id="TIGR00566">
    <property type="entry name" value="trpG_papA"/>
    <property type="match status" value="1"/>
</dbReference>
<dbReference type="Pfam" id="PF00117">
    <property type="entry name" value="GATase"/>
    <property type="match status" value="1"/>
</dbReference>
<dbReference type="GO" id="GO:0005829">
    <property type="term" value="C:cytosol"/>
    <property type="evidence" value="ECO:0007669"/>
    <property type="project" value="TreeGrafter"/>
</dbReference>
<dbReference type="Proteomes" id="UP000287527">
    <property type="component" value="Unassembled WGS sequence"/>
</dbReference>
<comment type="caution">
    <text evidence="3">The sequence shown here is derived from an EMBL/GenBank/DDBJ whole genome shotgun (WGS) entry which is preliminary data.</text>
</comment>
<gene>
    <name evidence="3" type="ORF">EPI11_17810</name>
</gene>
<dbReference type="InterPro" id="IPR006221">
    <property type="entry name" value="TrpG/PapA_dom"/>
</dbReference>
<evidence type="ECO:0000313" key="3">
    <source>
        <dbReference type="EMBL" id="RWW91897.1"/>
    </source>
</evidence>
<reference evidence="3 4" key="1">
    <citation type="submission" date="2019-01" db="EMBL/GenBank/DDBJ databases">
        <title>Flavobacterium sp. nov.,isolated from freshwater.</title>
        <authorList>
            <person name="Zhang R."/>
            <person name="Du Z.-J."/>
        </authorList>
    </citation>
    <scope>NUCLEOTIDE SEQUENCE [LARGE SCALE GENOMIC DNA]</scope>
    <source>
        <strain evidence="3 4">1E403</strain>
    </source>
</reference>